<dbReference type="GO" id="GO:0005886">
    <property type="term" value="C:plasma membrane"/>
    <property type="evidence" value="ECO:0007669"/>
    <property type="project" value="UniProtKB-SubCell"/>
</dbReference>
<feature type="transmembrane region" description="Helical" evidence="2">
    <location>
        <begin position="371"/>
        <end position="390"/>
    </location>
</feature>
<dbReference type="PANTHER" id="PTHR23526:SF2">
    <property type="entry name" value="MAJOR FACILITATOR SUPERFAMILY (MFS) PROFILE DOMAIN-CONTAINING PROTEIN"/>
    <property type="match status" value="1"/>
</dbReference>
<dbReference type="EMBL" id="MCHY01000008">
    <property type="protein sequence ID" value="RKD24654.1"/>
    <property type="molecule type" value="Genomic_DNA"/>
</dbReference>
<feature type="transmembrane region" description="Helical" evidence="2">
    <location>
        <begin position="100"/>
        <end position="123"/>
    </location>
</feature>
<feature type="transmembrane region" description="Helical" evidence="2">
    <location>
        <begin position="135"/>
        <end position="154"/>
    </location>
</feature>
<dbReference type="Pfam" id="PF07690">
    <property type="entry name" value="MFS_1"/>
    <property type="match status" value="1"/>
</dbReference>
<dbReference type="GO" id="GO:0022857">
    <property type="term" value="F:transmembrane transporter activity"/>
    <property type="evidence" value="ECO:0007669"/>
    <property type="project" value="InterPro"/>
</dbReference>
<dbReference type="InterPro" id="IPR052528">
    <property type="entry name" value="Sugar_transport-like"/>
</dbReference>
<feature type="transmembrane region" description="Helical" evidence="2">
    <location>
        <begin position="301"/>
        <end position="325"/>
    </location>
</feature>
<accession>A0A419SKX6</accession>
<organism evidence="3 4">
    <name type="scientific">Ammoniphilus oxalaticus</name>
    <dbReference type="NCBI Taxonomy" id="66863"/>
    <lineage>
        <taxon>Bacteria</taxon>
        <taxon>Bacillati</taxon>
        <taxon>Bacillota</taxon>
        <taxon>Bacilli</taxon>
        <taxon>Bacillales</taxon>
        <taxon>Paenibacillaceae</taxon>
        <taxon>Aneurinibacillus group</taxon>
        <taxon>Ammoniphilus</taxon>
    </lineage>
</organism>
<feature type="transmembrane region" description="Helical" evidence="2">
    <location>
        <begin position="277"/>
        <end position="295"/>
    </location>
</feature>
<feature type="transmembrane region" description="Helical" evidence="2">
    <location>
        <begin position="247"/>
        <end position="265"/>
    </location>
</feature>
<keyword evidence="2" id="KW-0472">Membrane</keyword>
<feature type="transmembrane region" description="Helical" evidence="2">
    <location>
        <begin position="214"/>
        <end position="241"/>
    </location>
</feature>
<feature type="transmembrane region" description="Helical" evidence="2">
    <location>
        <begin position="12"/>
        <end position="36"/>
    </location>
</feature>
<feature type="transmembrane region" description="Helical" evidence="2">
    <location>
        <begin position="166"/>
        <end position="188"/>
    </location>
</feature>
<dbReference type="Gene3D" id="1.20.1250.20">
    <property type="entry name" value="MFS general substrate transporter like domains"/>
    <property type="match status" value="1"/>
</dbReference>
<evidence type="ECO:0000313" key="4">
    <source>
        <dbReference type="Proteomes" id="UP000284219"/>
    </source>
</evidence>
<sequence length="397" mass="44397">MLKQHLGPQGRLLLIVNTLFLLAEALSGTFVNVYLWKEGGGYALIGLYNVAFYLAIQITFMFSGKWVKVHNKMSCLRAGISIAAAFYLLVLFLGDNAIHYILPLGFIQGIGHGFFWLSFNIILFEITSRENRDKYNGLAGVFSSFVGMAAPLGAGYFISKMTGMKGYYVIFSVSLGVYITGAILSSFLHKRKAGGKFSVRQTFSIIQTNKTWRLLFLAMIGQGINESVFTFLVGILVFVATNNEWKVGIYTCITSGVAFISFYAAGKYLLPEWRNKALFWGSILMSISVLPLFYVTNYSTLLWMGIGISLFSPLFLIPAVSIVFDTIGQNNKTAEWKVENIIIRETGLNVGRLLALAVFIILISWNDQPLMLNSILFAVSLAQLITWHYMRQIKIEI</sequence>
<dbReference type="InterPro" id="IPR036259">
    <property type="entry name" value="MFS_trans_sf"/>
</dbReference>
<evidence type="ECO:0000256" key="2">
    <source>
        <dbReference type="SAM" id="Phobius"/>
    </source>
</evidence>
<evidence type="ECO:0008006" key="5">
    <source>
        <dbReference type="Google" id="ProtNLM"/>
    </source>
</evidence>
<dbReference type="SUPFAM" id="SSF103473">
    <property type="entry name" value="MFS general substrate transporter"/>
    <property type="match status" value="1"/>
</dbReference>
<comment type="subcellular location">
    <subcellularLocation>
        <location evidence="1">Cell membrane</location>
        <topology evidence="1">Multi-pass membrane protein</topology>
    </subcellularLocation>
</comment>
<comment type="caution">
    <text evidence="3">The sequence shown here is derived from an EMBL/GenBank/DDBJ whole genome shotgun (WGS) entry which is preliminary data.</text>
</comment>
<gene>
    <name evidence="3" type="ORF">BEP19_05405</name>
</gene>
<feature type="transmembrane region" description="Helical" evidence="2">
    <location>
        <begin position="75"/>
        <end position="94"/>
    </location>
</feature>
<reference evidence="3 4" key="1">
    <citation type="submission" date="2016-08" db="EMBL/GenBank/DDBJ databases">
        <title>Novel Firmicute Genomes.</title>
        <authorList>
            <person name="Poppleton D.I."/>
            <person name="Gribaldo S."/>
        </authorList>
    </citation>
    <scope>NUCLEOTIDE SEQUENCE [LARGE SCALE GENOMIC DNA]</scope>
    <source>
        <strain evidence="3 4">RAOx-1</strain>
    </source>
</reference>
<name>A0A419SKX6_9BACL</name>
<dbReference type="PANTHER" id="PTHR23526">
    <property type="entry name" value="INTEGRAL MEMBRANE TRANSPORT PROTEIN-RELATED"/>
    <property type="match status" value="1"/>
</dbReference>
<proteinExistence type="predicted"/>
<dbReference type="Proteomes" id="UP000284219">
    <property type="component" value="Unassembled WGS sequence"/>
</dbReference>
<dbReference type="InterPro" id="IPR011701">
    <property type="entry name" value="MFS"/>
</dbReference>
<keyword evidence="2" id="KW-0812">Transmembrane</keyword>
<dbReference type="AlphaFoldDB" id="A0A419SKX6"/>
<evidence type="ECO:0000313" key="3">
    <source>
        <dbReference type="EMBL" id="RKD24654.1"/>
    </source>
</evidence>
<evidence type="ECO:0000256" key="1">
    <source>
        <dbReference type="ARBA" id="ARBA00004651"/>
    </source>
</evidence>
<feature type="transmembrane region" description="Helical" evidence="2">
    <location>
        <begin position="42"/>
        <end position="63"/>
    </location>
</feature>
<protein>
    <recommendedName>
        <fullName evidence="5">MFS transporter</fullName>
    </recommendedName>
</protein>
<keyword evidence="4" id="KW-1185">Reference proteome</keyword>
<feature type="transmembrane region" description="Helical" evidence="2">
    <location>
        <begin position="346"/>
        <end position="365"/>
    </location>
</feature>
<keyword evidence="2" id="KW-1133">Transmembrane helix</keyword>